<organism evidence="1 2">
    <name type="scientific">Arthrobacter mobilis</name>
    <dbReference type="NCBI Taxonomy" id="2724944"/>
    <lineage>
        <taxon>Bacteria</taxon>
        <taxon>Bacillati</taxon>
        <taxon>Actinomycetota</taxon>
        <taxon>Actinomycetes</taxon>
        <taxon>Micrococcales</taxon>
        <taxon>Micrococcaceae</taxon>
        <taxon>Arthrobacter</taxon>
    </lineage>
</organism>
<dbReference type="AlphaFoldDB" id="A0A7X6QMC1"/>
<proteinExistence type="predicted"/>
<dbReference type="Pfam" id="PF14081">
    <property type="entry name" value="DUF4262"/>
    <property type="match status" value="1"/>
</dbReference>
<dbReference type="RefSeq" id="WP_168488550.1">
    <property type="nucleotide sequence ID" value="NZ_JAAZSQ010000023.1"/>
</dbReference>
<evidence type="ECO:0000313" key="2">
    <source>
        <dbReference type="Proteomes" id="UP000544090"/>
    </source>
</evidence>
<dbReference type="EMBL" id="JAAZSQ010000023">
    <property type="protein sequence ID" value="NKX56345.1"/>
    <property type="molecule type" value="Genomic_DNA"/>
</dbReference>
<reference evidence="1 2" key="1">
    <citation type="submission" date="2020-04" db="EMBL/GenBank/DDBJ databases">
        <title>Arthrobacter sp. nov.</title>
        <authorList>
            <person name="Liu S."/>
        </authorList>
    </citation>
    <scope>NUCLEOTIDE SEQUENCE [LARGE SCALE GENOMIC DNA]</scope>
    <source>
        <strain evidence="1 2">E918</strain>
    </source>
</reference>
<accession>A0A7X6QMC1</accession>
<evidence type="ECO:0000313" key="1">
    <source>
        <dbReference type="EMBL" id="NKX56345.1"/>
    </source>
</evidence>
<dbReference type="InterPro" id="IPR025358">
    <property type="entry name" value="DUF4262"/>
</dbReference>
<comment type="caution">
    <text evidence="1">The sequence shown here is derived from an EMBL/GenBank/DDBJ whole genome shotgun (WGS) entry which is preliminary data.</text>
</comment>
<sequence length="143" mass="15652">MVEKTKLTIARYGWQLTMVEGGLFGPGFGYTAGLTERRHPELLVTGRDTQQTAGILHELVGIVLGRGHVLTAGMELPLHTREVYLAPLADPAPVLALAARIYRHRLRALQAVWVDDDGLLPWEQQVSDARAQPLYGAPPGPEP</sequence>
<protein>
    <submittedName>
        <fullName evidence="1">DUF4262 domain-containing protein</fullName>
    </submittedName>
</protein>
<gene>
    <name evidence="1" type="ORF">HGG74_17805</name>
</gene>
<keyword evidence="2" id="KW-1185">Reference proteome</keyword>
<dbReference type="Proteomes" id="UP000544090">
    <property type="component" value="Unassembled WGS sequence"/>
</dbReference>
<name>A0A7X6QMC1_9MICC</name>